<dbReference type="SUPFAM" id="SSF69593">
    <property type="entry name" value="Glycerol-3-phosphate (1)-acyltransferase"/>
    <property type="match status" value="1"/>
</dbReference>
<dbReference type="CDD" id="cd07992">
    <property type="entry name" value="LPLAT_AAK14816-like"/>
    <property type="match status" value="1"/>
</dbReference>
<name>A0A397TPT0_9GLOM</name>
<keyword evidence="1" id="KW-0472">Membrane</keyword>
<dbReference type="STRING" id="658196.A0A397TPT0"/>
<evidence type="ECO:0000313" key="3">
    <source>
        <dbReference type="EMBL" id="RIA98467.1"/>
    </source>
</evidence>
<keyword evidence="1" id="KW-0812">Transmembrane</keyword>
<dbReference type="Proteomes" id="UP000265703">
    <property type="component" value="Unassembled WGS sequence"/>
</dbReference>
<dbReference type="PANTHER" id="PTHR31605">
    <property type="entry name" value="GLYCEROL-3-PHOSPHATE O-ACYLTRANSFERASE 1"/>
    <property type="match status" value="1"/>
</dbReference>
<dbReference type="PANTHER" id="PTHR31605:SF0">
    <property type="entry name" value="GLYCEROL-3-PHOSPHATE O-ACYLTRANSFERASE 1"/>
    <property type="match status" value="1"/>
</dbReference>
<gene>
    <name evidence="3" type="ORF">C1645_812729</name>
</gene>
<dbReference type="Pfam" id="PF01553">
    <property type="entry name" value="Acyltransferase"/>
    <property type="match status" value="1"/>
</dbReference>
<dbReference type="OrthoDB" id="5567124at2759"/>
<evidence type="ECO:0000256" key="1">
    <source>
        <dbReference type="SAM" id="Phobius"/>
    </source>
</evidence>
<dbReference type="GO" id="GO:0008654">
    <property type="term" value="P:phospholipid biosynthetic process"/>
    <property type="evidence" value="ECO:0007669"/>
    <property type="project" value="TreeGrafter"/>
</dbReference>
<organism evidence="3 4">
    <name type="scientific">Glomus cerebriforme</name>
    <dbReference type="NCBI Taxonomy" id="658196"/>
    <lineage>
        <taxon>Eukaryota</taxon>
        <taxon>Fungi</taxon>
        <taxon>Fungi incertae sedis</taxon>
        <taxon>Mucoromycota</taxon>
        <taxon>Glomeromycotina</taxon>
        <taxon>Glomeromycetes</taxon>
        <taxon>Glomerales</taxon>
        <taxon>Glomeraceae</taxon>
        <taxon>Glomus</taxon>
    </lineage>
</organism>
<sequence length="487" mass="55867">MPFGIAYDIVCTLSRWSIHGFYREIRTIGYENVPSEGPIIVCSTHYNMIVDPAVLANTFPHRRKLHFWAKNSLFGNKIFNIVLYSGGVVPVDRKTKNNKALFAATFEVLRLGEVVALFPEGTSHSQSRLLELKDGASWAALEYASLVSDLESDNGDNDKKIPAKALIVPVGLTYVQKSKYRSMVIAAYGPPIDVESFLEDFKKDGRSTVKRLTKHIETEMEKLTINAQDWETSNAATMARRLLFSDDKRVLLEDYVKITQSLVNFFTNTTSDEILSLKNNLNQYKTLLDELHLSNTDIARYENRSLTIPWALYTFSCEFVKFAIQLPFFLPGLCFHWPIYVLGILSAKYEIYEESRAQNKIALGFAWLTIAYTTLFFYIWIIMFFTPLGFVLAAGAVFIFAWYHIALVDSHYDTFKELISSFRLLAALCGGKGSLPRDQVENLVEKRHVCLRSLKKISEEYRSKSDDMRVVLEHREREYTYEGKKLR</sequence>
<dbReference type="SMART" id="SM00563">
    <property type="entry name" value="PlsC"/>
    <property type="match status" value="1"/>
</dbReference>
<dbReference type="GO" id="GO:0004366">
    <property type="term" value="F:glycerol-3-phosphate O-acyltransferase activity"/>
    <property type="evidence" value="ECO:0007669"/>
    <property type="project" value="TreeGrafter"/>
</dbReference>
<comment type="caution">
    <text evidence="3">The sequence shown here is derived from an EMBL/GenBank/DDBJ whole genome shotgun (WGS) entry which is preliminary data.</text>
</comment>
<keyword evidence="1" id="KW-1133">Transmembrane helix</keyword>
<dbReference type="GO" id="GO:0016287">
    <property type="term" value="F:glycerone-phosphate O-acyltransferase activity"/>
    <property type="evidence" value="ECO:0007669"/>
    <property type="project" value="TreeGrafter"/>
</dbReference>
<evidence type="ECO:0000259" key="2">
    <source>
        <dbReference type="SMART" id="SM00563"/>
    </source>
</evidence>
<keyword evidence="4" id="KW-1185">Reference proteome</keyword>
<feature type="transmembrane region" description="Helical" evidence="1">
    <location>
        <begin position="388"/>
        <end position="408"/>
    </location>
</feature>
<protein>
    <recommendedName>
        <fullName evidence="2">Phospholipid/glycerol acyltransferase domain-containing protein</fullName>
    </recommendedName>
</protein>
<reference evidence="3 4" key="1">
    <citation type="submission" date="2018-06" db="EMBL/GenBank/DDBJ databases">
        <title>Comparative genomics reveals the genomic features of Rhizophagus irregularis, R. cerebriforme, R. diaphanum and Gigaspora rosea, and their symbiotic lifestyle signature.</title>
        <authorList>
            <person name="Morin E."/>
            <person name="San Clemente H."/>
            <person name="Chen E.C.H."/>
            <person name="De La Providencia I."/>
            <person name="Hainaut M."/>
            <person name="Kuo A."/>
            <person name="Kohler A."/>
            <person name="Murat C."/>
            <person name="Tang N."/>
            <person name="Roy S."/>
            <person name="Loubradou J."/>
            <person name="Henrissat B."/>
            <person name="Grigoriev I.V."/>
            <person name="Corradi N."/>
            <person name="Roux C."/>
            <person name="Martin F.M."/>
        </authorList>
    </citation>
    <scope>NUCLEOTIDE SEQUENCE [LARGE SCALE GENOMIC DNA]</scope>
    <source>
        <strain evidence="3 4">DAOM 227022</strain>
    </source>
</reference>
<accession>A0A397TPT0</accession>
<evidence type="ECO:0000313" key="4">
    <source>
        <dbReference type="Proteomes" id="UP000265703"/>
    </source>
</evidence>
<dbReference type="AlphaFoldDB" id="A0A397TPT0"/>
<dbReference type="InterPro" id="IPR052744">
    <property type="entry name" value="GPAT/DAPAT"/>
</dbReference>
<feature type="transmembrane region" description="Helical" evidence="1">
    <location>
        <begin position="328"/>
        <end position="349"/>
    </location>
</feature>
<feature type="domain" description="Phospholipid/glycerol acyltransferase" evidence="2">
    <location>
        <begin position="39"/>
        <end position="175"/>
    </location>
</feature>
<dbReference type="EMBL" id="QKYT01000015">
    <property type="protein sequence ID" value="RIA98467.1"/>
    <property type="molecule type" value="Genomic_DNA"/>
</dbReference>
<proteinExistence type="predicted"/>
<dbReference type="InterPro" id="IPR002123">
    <property type="entry name" value="Plipid/glycerol_acylTrfase"/>
</dbReference>
<feature type="transmembrane region" description="Helical" evidence="1">
    <location>
        <begin position="361"/>
        <end position="382"/>
    </location>
</feature>